<feature type="compositionally biased region" description="Polar residues" evidence="1">
    <location>
        <begin position="13"/>
        <end position="22"/>
    </location>
</feature>
<feature type="region of interest" description="Disordered" evidence="1">
    <location>
        <begin position="1"/>
        <end position="23"/>
    </location>
</feature>
<gene>
    <name evidence="2" type="ORF">MAPG_09078</name>
</gene>
<dbReference type="OMA" id="WITQPNI"/>
<dbReference type="STRING" id="644358.A0A0C4E902"/>
<name>A0A0C4E902_MAGP6</name>
<dbReference type="VEuPathDB" id="FungiDB:MAPG_09078"/>
<dbReference type="EnsemblFungi" id="MAPG_09078T0">
    <property type="protein sequence ID" value="MAPG_09078T0"/>
    <property type="gene ID" value="MAPG_09078"/>
</dbReference>
<proteinExistence type="predicted"/>
<evidence type="ECO:0000256" key="1">
    <source>
        <dbReference type="SAM" id="MobiDB-lite"/>
    </source>
</evidence>
<reference evidence="2" key="3">
    <citation type="submission" date="2011-03" db="EMBL/GenBank/DDBJ databases">
        <title>Annotation of Magnaporthe poae ATCC 64411.</title>
        <authorList>
            <person name="Ma L.-J."/>
            <person name="Dead R."/>
            <person name="Young S.K."/>
            <person name="Zeng Q."/>
            <person name="Gargeya S."/>
            <person name="Fitzgerald M."/>
            <person name="Haas B."/>
            <person name="Abouelleil A."/>
            <person name="Alvarado L."/>
            <person name="Arachchi H.M."/>
            <person name="Berlin A."/>
            <person name="Brown A."/>
            <person name="Chapman S.B."/>
            <person name="Chen Z."/>
            <person name="Dunbar C."/>
            <person name="Freedman E."/>
            <person name="Gearin G."/>
            <person name="Gellesch M."/>
            <person name="Goldberg J."/>
            <person name="Griggs A."/>
            <person name="Gujja S."/>
            <person name="Heiman D."/>
            <person name="Howarth C."/>
            <person name="Larson L."/>
            <person name="Lui A."/>
            <person name="MacDonald P.J.P."/>
            <person name="Mehta T."/>
            <person name="Montmayeur A."/>
            <person name="Murphy C."/>
            <person name="Neiman D."/>
            <person name="Pearson M."/>
            <person name="Priest M."/>
            <person name="Roberts A."/>
            <person name="Saif S."/>
            <person name="Shea T."/>
            <person name="Shenoy N."/>
            <person name="Sisk P."/>
            <person name="Stolte C."/>
            <person name="Sykes S."/>
            <person name="Yandava C."/>
            <person name="Wortman J."/>
            <person name="Nusbaum C."/>
            <person name="Birren B."/>
        </authorList>
    </citation>
    <scope>NUCLEOTIDE SEQUENCE</scope>
    <source>
        <strain evidence="2">ATCC 64411</strain>
    </source>
</reference>
<dbReference type="InterPro" id="IPR052220">
    <property type="entry name" value="METTL25"/>
</dbReference>
<dbReference type="EMBL" id="ADBL01002224">
    <property type="status" value="NOT_ANNOTATED_CDS"/>
    <property type="molecule type" value="Genomic_DNA"/>
</dbReference>
<protein>
    <submittedName>
        <fullName evidence="2 3">Uncharacterized protein</fullName>
    </submittedName>
</protein>
<evidence type="ECO:0000313" key="2">
    <source>
        <dbReference type="EMBL" id="KLU90113.1"/>
    </source>
</evidence>
<keyword evidence="4" id="KW-1185">Reference proteome</keyword>
<organism evidence="3 4">
    <name type="scientific">Magnaporthiopsis poae (strain ATCC 64411 / 73-15)</name>
    <name type="common">Kentucky bluegrass fungus</name>
    <name type="synonym">Magnaporthe poae</name>
    <dbReference type="NCBI Taxonomy" id="644358"/>
    <lineage>
        <taxon>Eukaryota</taxon>
        <taxon>Fungi</taxon>
        <taxon>Dikarya</taxon>
        <taxon>Ascomycota</taxon>
        <taxon>Pezizomycotina</taxon>
        <taxon>Sordariomycetes</taxon>
        <taxon>Sordariomycetidae</taxon>
        <taxon>Magnaporthales</taxon>
        <taxon>Magnaporthaceae</taxon>
        <taxon>Magnaporthiopsis</taxon>
    </lineage>
</organism>
<dbReference type="EMBL" id="GL876974">
    <property type="protein sequence ID" value="KLU90113.1"/>
    <property type="molecule type" value="Genomic_DNA"/>
</dbReference>
<reference evidence="2" key="1">
    <citation type="submission" date="2010-05" db="EMBL/GenBank/DDBJ databases">
        <title>The Genome Sequence of Magnaporthe poae strain ATCC 64411.</title>
        <authorList>
            <consortium name="The Broad Institute Genome Sequencing Platform"/>
            <consortium name="Broad Institute Genome Sequencing Center for Infectious Disease"/>
            <person name="Ma L.-J."/>
            <person name="Dead R."/>
            <person name="Young S."/>
            <person name="Zeng Q."/>
            <person name="Koehrsen M."/>
            <person name="Alvarado L."/>
            <person name="Berlin A."/>
            <person name="Chapman S.B."/>
            <person name="Chen Z."/>
            <person name="Freedman E."/>
            <person name="Gellesch M."/>
            <person name="Goldberg J."/>
            <person name="Griggs A."/>
            <person name="Gujja S."/>
            <person name="Heilman E.R."/>
            <person name="Heiman D."/>
            <person name="Hepburn T."/>
            <person name="Howarth C."/>
            <person name="Jen D."/>
            <person name="Larson L."/>
            <person name="Mehta T."/>
            <person name="Neiman D."/>
            <person name="Pearson M."/>
            <person name="Roberts A."/>
            <person name="Saif S."/>
            <person name="Shea T."/>
            <person name="Shenoy N."/>
            <person name="Sisk P."/>
            <person name="Stolte C."/>
            <person name="Sykes S."/>
            <person name="Walk T."/>
            <person name="White J."/>
            <person name="Yandava C."/>
            <person name="Haas B."/>
            <person name="Nusbaum C."/>
            <person name="Birren B."/>
        </authorList>
    </citation>
    <scope>NUCLEOTIDE SEQUENCE</scope>
    <source>
        <strain evidence="2">ATCC 64411</strain>
    </source>
</reference>
<accession>A0A0C4E902</accession>
<evidence type="ECO:0000313" key="3">
    <source>
        <dbReference type="EnsemblFungi" id="MAPG_09078T0"/>
    </source>
</evidence>
<dbReference type="PANTHER" id="PTHR12496">
    <property type="entry name" value="CGI-41 METHYLTRANSFERASE"/>
    <property type="match status" value="1"/>
</dbReference>
<reference evidence="4" key="2">
    <citation type="submission" date="2010-05" db="EMBL/GenBank/DDBJ databases">
        <title>The genome sequence of Magnaporthe poae strain ATCC 64411.</title>
        <authorList>
            <person name="Ma L.-J."/>
            <person name="Dead R."/>
            <person name="Young S."/>
            <person name="Zeng Q."/>
            <person name="Koehrsen M."/>
            <person name="Alvarado L."/>
            <person name="Berlin A."/>
            <person name="Chapman S.B."/>
            <person name="Chen Z."/>
            <person name="Freedman E."/>
            <person name="Gellesch M."/>
            <person name="Goldberg J."/>
            <person name="Griggs A."/>
            <person name="Gujja S."/>
            <person name="Heilman E.R."/>
            <person name="Heiman D."/>
            <person name="Hepburn T."/>
            <person name="Howarth C."/>
            <person name="Jen D."/>
            <person name="Larson L."/>
            <person name="Mehta T."/>
            <person name="Neiman D."/>
            <person name="Pearson M."/>
            <person name="Roberts A."/>
            <person name="Saif S."/>
            <person name="Shea T."/>
            <person name="Shenoy N."/>
            <person name="Sisk P."/>
            <person name="Stolte C."/>
            <person name="Sykes S."/>
            <person name="Walk T."/>
            <person name="White J."/>
            <person name="Yandava C."/>
            <person name="Haas B."/>
            <person name="Nusbaum C."/>
            <person name="Birren B."/>
        </authorList>
    </citation>
    <scope>NUCLEOTIDE SEQUENCE [LARGE SCALE GENOMIC DNA]</scope>
    <source>
        <strain evidence="4">ATCC 64411 / 73-15</strain>
    </source>
</reference>
<dbReference type="AlphaFoldDB" id="A0A0C4E902"/>
<sequence length="229" mass="25908">MSRRLATYGNGAGDQSDNTSGDNGVRLNITARMMACQAPQNWTEEESQSFFYRHFYRAVLQRILLDRGAISKVYYREGEGDGPESGGQAWRETAFNVSTNPVIIGSLRKRCYESLNAYVRGAVDKLTTTTATNGEQNDGQYAARIREKVAGITDDEIAGYEERFGHRKRELSSVWSLMAFSACVVESLIITDRWLFLREHGDVVRDCWVEPVFDYKLSPRNLVVVGIKR</sequence>
<evidence type="ECO:0000313" key="4">
    <source>
        <dbReference type="Proteomes" id="UP000011715"/>
    </source>
</evidence>
<dbReference type="eggNOG" id="KOG2651">
    <property type="taxonomic scope" value="Eukaryota"/>
</dbReference>
<dbReference type="Proteomes" id="UP000011715">
    <property type="component" value="Unassembled WGS sequence"/>
</dbReference>
<dbReference type="PANTHER" id="PTHR12496:SF0">
    <property type="entry name" value="METHYLTRANSFERASE DOMAIN-CONTAINING PROTEIN"/>
    <property type="match status" value="1"/>
</dbReference>
<reference evidence="3" key="4">
    <citation type="journal article" date="2015" name="G3 (Bethesda)">
        <title>Genome sequences of three phytopathogenic species of the Magnaporthaceae family of fungi.</title>
        <authorList>
            <person name="Okagaki L.H."/>
            <person name="Nunes C.C."/>
            <person name="Sailsbery J."/>
            <person name="Clay B."/>
            <person name="Brown D."/>
            <person name="John T."/>
            <person name="Oh Y."/>
            <person name="Young N."/>
            <person name="Fitzgerald M."/>
            <person name="Haas B.J."/>
            <person name="Zeng Q."/>
            <person name="Young S."/>
            <person name="Adiconis X."/>
            <person name="Fan L."/>
            <person name="Levin J.Z."/>
            <person name="Mitchell T.K."/>
            <person name="Okubara P.A."/>
            <person name="Farman M.L."/>
            <person name="Kohn L.M."/>
            <person name="Birren B."/>
            <person name="Ma L.-J."/>
            <person name="Dean R.A."/>
        </authorList>
    </citation>
    <scope>NUCLEOTIDE SEQUENCE</scope>
    <source>
        <strain evidence="3">ATCC 64411 / 73-15</strain>
    </source>
</reference>
<reference evidence="3" key="5">
    <citation type="submission" date="2015-06" db="UniProtKB">
        <authorList>
            <consortium name="EnsemblFungi"/>
        </authorList>
    </citation>
    <scope>IDENTIFICATION</scope>
    <source>
        <strain evidence="3">ATCC 64411</strain>
    </source>
</reference>
<dbReference type="OrthoDB" id="10258156at2759"/>